<dbReference type="Pfam" id="PF07898">
    <property type="entry name" value="DUF1676"/>
    <property type="match status" value="1"/>
</dbReference>
<evidence type="ECO:0000313" key="3">
    <source>
        <dbReference type="EMBL" id="BES96448.1"/>
    </source>
</evidence>
<feature type="transmembrane region" description="Helical" evidence="1">
    <location>
        <begin position="141"/>
        <end position="165"/>
    </location>
</feature>
<dbReference type="InterPro" id="IPR012464">
    <property type="entry name" value="DUF1676"/>
</dbReference>
<evidence type="ECO:0000256" key="2">
    <source>
        <dbReference type="SAM" id="SignalP"/>
    </source>
</evidence>
<keyword evidence="1" id="KW-0472">Membrane</keyword>
<keyword evidence="4" id="KW-1185">Reference proteome</keyword>
<accession>A0ABN7AWA1</accession>
<organism evidence="3 4">
    <name type="scientific">Nesidiocoris tenuis</name>
    <dbReference type="NCBI Taxonomy" id="355587"/>
    <lineage>
        <taxon>Eukaryota</taxon>
        <taxon>Metazoa</taxon>
        <taxon>Ecdysozoa</taxon>
        <taxon>Arthropoda</taxon>
        <taxon>Hexapoda</taxon>
        <taxon>Insecta</taxon>
        <taxon>Pterygota</taxon>
        <taxon>Neoptera</taxon>
        <taxon>Paraneoptera</taxon>
        <taxon>Hemiptera</taxon>
        <taxon>Heteroptera</taxon>
        <taxon>Panheteroptera</taxon>
        <taxon>Cimicomorpha</taxon>
        <taxon>Miridae</taxon>
        <taxon>Dicyphina</taxon>
        <taxon>Nesidiocoris</taxon>
    </lineage>
</organism>
<dbReference type="Proteomes" id="UP001307889">
    <property type="component" value="Chromosome 7"/>
</dbReference>
<keyword evidence="1" id="KW-0812">Transmembrane</keyword>
<proteinExistence type="predicted"/>
<dbReference type="PANTHER" id="PTHR21879:SF13">
    <property type="entry name" value="OSIRIS 18"/>
    <property type="match status" value="1"/>
</dbReference>
<evidence type="ECO:0000256" key="1">
    <source>
        <dbReference type="SAM" id="Phobius"/>
    </source>
</evidence>
<evidence type="ECO:0000313" key="4">
    <source>
        <dbReference type="Proteomes" id="UP001307889"/>
    </source>
</evidence>
<reference evidence="3 4" key="1">
    <citation type="submission" date="2023-09" db="EMBL/GenBank/DDBJ databases">
        <title>Nesidiocoris tenuis whole genome shotgun sequence.</title>
        <authorList>
            <person name="Shibata T."/>
            <person name="Shimoda M."/>
            <person name="Kobayashi T."/>
            <person name="Uehara T."/>
        </authorList>
    </citation>
    <scope>NUCLEOTIDE SEQUENCE [LARGE SCALE GENOMIC DNA]</scope>
    <source>
        <strain evidence="3 4">Japan</strain>
    </source>
</reference>
<dbReference type="PANTHER" id="PTHR21879">
    <property type="entry name" value="FI03362P-RELATED-RELATED"/>
    <property type="match status" value="1"/>
</dbReference>
<feature type="chain" id="PRO_5045587492" evidence="2">
    <location>
        <begin position="23"/>
        <end position="230"/>
    </location>
</feature>
<dbReference type="EMBL" id="AP028915">
    <property type="protein sequence ID" value="BES96448.1"/>
    <property type="molecule type" value="Genomic_DNA"/>
</dbReference>
<feature type="transmembrane region" description="Helical" evidence="1">
    <location>
        <begin position="171"/>
        <end position="188"/>
    </location>
</feature>
<keyword evidence="2" id="KW-0732">Signal</keyword>
<gene>
    <name evidence="3" type="ORF">NTJ_09259</name>
</gene>
<feature type="signal peptide" evidence="2">
    <location>
        <begin position="1"/>
        <end position="22"/>
    </location>
</feature>
<sequence>MGGRWCGYIVVVAFAIFQASNGLEVVDCLLAGKDGCLEGHLSQALSRAEALPTLRITRHLEIISNPEVTEEVNSNGHAATTLEKLERYLYGHSLSLKLPEELISGARGLVSDEMLDNVPKTLVLPLAQSDQNQGRGFIKKVVMPFILGLKFKATAVIPIAIALIALKTWKALTLGLLSLVLTAAMVIFRLTKPKILNYEVYYPSHHHHDEHYHGRGLNDLPYRGHQDTQS</sequence>
<name>A0ABN7AWA1_9HEMI</name>
<keyword evidence="1" id="KW-1133">Transmembrane helix</keyword>
<protein>
    <submittedName>
        <fullName evidence="3">Osiris 18</fullName>
    </submittedName>
</protein>